<reference evidence="3 4" key="1">
    <citation type="journal article" date="2013" name="Curr. Biol.">
        <title>The Genome of the Foraminiferan Reticulomyxa filosa.</title>
        <authorList>
            <person name="Glockner G."/>
            <person name="Hulsmann N."/>
            <person name="Schleicher M."/>
            <person name="Noegel A.A."/>
            <person name="Eichinger L."/>
            <person name="Gallinger C."/>
            <person name="Pawlowski J."/>
            <person name="Sierra R."/>
            <person name="Euteneuer U."/>
            <person name="Pillet L."/>
            <person name="Moustafa A."/>
            <person name="Platzer M."/>
            <person name="Groth M."/>
            <person name="Szafranski K."/>
            <person name="Schliwa M."/>
        </authorList>
    </citation>
    <scope>NUCLEOTIDE SEQUENCE [LARGE SCALE GENOMIC DNA]</scope>
</reference>
<keyword evidence="2" id="KW-0472">Membrane</keyword>
<dbReference type="Gene3D" id="2.20.28.60">
    <property type="match status" value="1"/>
</dbReference>
<dbReference type="PANTHER" id="PTHR42871:SF1">
    <property type="entry name" value="CITRATE SYNTHASE"/>
    <property type="match status" value="1"/>
</dbReference>
<keyword evidence="2" id="KW-0812">Transmembrane</keyword>
<feature type="transmembrane region" description="Helical" evidence="2">
    <location>
        <begin position="270"/>
        <end position="289"/>
    </location>
</feature>
<dbReference type="PANTHER" id="PTHR42871">
    <property type="entry name" value="CITRATE SYNTHASE"/>
    <property type="match status" value="1"/>
</dbReference>
<keyword evidence="2" id="KW-1133">Transmembrane helix</keyword>
<feature type="transmembrane region" description="Helical" evidence="2">
    <location>
        <begin position="205"/>
        <end position="229"/>
    </location>
</feature>
<gene>
    <name evidence="3" type="ORF">RFI_04215</name>
</gene>
<dbReference type="OrthoDB" id="435022at2759"/>
<accession>X6P3Z5</accession>
<dbReference type="Gene3D" id="1.10.580.10">
    <property type="entry name" value="Citrate Synthase, domain 1"/>
    <property type="match status" value="1"/>
</dbReference>
<organism evidence="3 4">
    <name type="scientific">Reticulomyxa filosa</name>
    <dbReference type="NCBI Taxonomy" id="46433"/>
    <lineage>
        <taxon>Eukaryota</taxon>
        <taxon>Sar</taxon>
        <taxon>Rhizaria</taxon>
        <taxon>Retaria</taxon>
        <taxon>Foraminifera</taxon>
        <taxon>Monothalamids</taxon>
        <taxon>Reticulomyxidae</taxon>
        <taxon>Reticulomyxa</taxon>
    </lineage>
</organism>
<evidence type="ECO:0000256" key="1">
    <source>
        <dbReference type="SAM" id="MobiDB-lite"/>
    </source>
</evidence>
<keyword evidence="4" id="KW-1185">Reference proteome</keyword>
<dbReference type="InterPro" id="IPR002020">
    <property type="entry name" value="Citrate_synthase"/>
</dbReference>
<evidence type="ECO:0000256" key="2">
    <source>
        <dbReference type="SAM" id="Phobius"/>
    </source>
</evidence>
<feature type="compositionally biased region" description="Basic and acidic residues" evidence="1">
    <location>
        <begin position="8"/>
        <end position="21"/>
    </location>
</feature>
<comment type="caution">
    <text evidence="3">The sequence shown here is derived from an EMBL/GenBank/DDBJ whole genome shotgun (WGS) entry which is preliminary data.</text>
</comment>
<dbReference type="Proteomes" id="UP000023152">
    <property type="component" value="Unassembled WGS sequence"/>
</dbReference>
<dbReference type="EMBL" id="ASPP01003843">
    <property type="protein sequence ID" value="ETO32901.1"/>
    <property type="molecule type" value="Genomic_DNA"/>
</dbReference>
<feature type="region of interest" description="Disordered" evidence="1">
    <location>
        <begin position="1"/>
        <end position="21"/>
    </location>
</feature>
<sequence length="385" mass="44454">MGSRQKYRNGESKNEKRASVHDDNVPLLKKCIQKVSLNGVDLSQFDLDLDECLLIVPSRKKDIEQSISSSKSVRLENIDEEKISNQKESAKVEKEEVEWKAYRLPVLTPTIGDSCIDVRQLYDKTALTTYDPGFMSTSSCHSQITYIDGGKGVLLHRGYPIDELCEHSDFLELSFLLMYGELPNEDDYSDHLQQIQKHTMVHEKLIEVLFCFVFFRIFVYFIYFNFFFWGGGSVLQGISLRCSPHGNYVCLVGALSSFYHDTLDITSPDARLLCCFVFFFFPLLLPFPFPPPFLCIPKFLKKLNYNKYVYAYIFFVKKKKKAYRLIAKMPTLAALAYKTSIGEPIMYPKSKYSYVHNFLYMMFGLPTEKYVVHPAVVKCVYANVV</sequence>
<dbReference type="InterPro" id="IPR016142">
    <property type="entry name" value="Citrate_synth-like_lrg_a-sub"/>
</dbReference>
<dbReference type="InterPro" id="IPR036969">
    <property type="entry name" value="Citrate_synthase_sf"/>
</dbReference>
<name>X6P3Z5_RETFI</name>
<proteinExistence type="predicted"/>
<evidence type="ECO:0000313" key="4">
    <source>
        <dbReference type="Proteomes" id="UP000023152"/>
    </source>
</evidence>
<dbReference type="AlphaFoldDB" id="X6P3Z5"/>
<dbReference type="GO" id="GO:0046912">
    <property type="term" value="F:acyltransferase activity, acyl groups converted into alkyl on transfer"/>
    <property type="evidence" value="ECO:0007669"/>
    <property type="project" value="InterPro"/>
</dbReference>
<dbReference type="SUPFAM" id="SSF48256">
    <property type="entry name" value="Citrate synthase"/>
    <property type="match status" value="1"/>
</dbReference>
<dbReference type="Pfam" id="PF00285">
    <property type="entry name" value="Citrate_synt"/>
    <property type="match status" value="2"/>
</dbReference>
<protein>
    <submittedName>
        <fullName evidence="3">Citrate synthase I</fullName>
    </submittedName>
</protein>
<evidence type="ECO:0000313" key="3">
    <source>
        <dbReference type="EMBL" id="ETO32901.1"/>
    </source>
</evidence>